<proteinExistence type="predicted"/>
<accession>X1JE88</accession>
<reference evidence="1" key="1">
    <citation type="journal article" date="2014" name="Front. Microbiol.">
        <title>High frequency of phylogenetically diverse reductive dehalogenase-homologous genes in deep subseafloor sedimentary metagenomes.</title>
        <authorList>
            <person name="Kawai M."/>
            <person name="Futagami T."/>
            <person name="Toyoda A."/>
            <person name="Takaki Y."/>
            <person name="Nishi S."/>
            <person name="Hori S."/>
            <person name="Arai W."/>
            <person name="Tsubouchi T."/>
            <person name="Morono Y."/>
            <person name="Uchiyama I."/>
            <person name="Ito T."/>
            <person name="Fujiyama A."/>
            <person name="Inagaki F."/>
            <person name="Takami H."/>
        </authorList>
    </citation>
    <scope>NUCLEOTIDE SEQUENCE</scope>
    <source>
        <strain evidence="1">Expedition CK06-06</strain>
    </source>
</reference>
<dbReference type="AlphaFoldDB" id="X1JE88"/>
<organism evidence="1">
    <name type="scientific">marine sediment metagenome</name>
    <dbReference type="NCBI Taxonomy" id="412755"/>
    <lineage>
        <taxon>unclassified sequences</taxon>
        <taxon>metagenomes</taxon>
        <taxon>ecological metagenomes</taxon>
    </lineage>
</organism>
<gene>
    <name evidence="1" type="ORF">S03H2_50781</name>
</gene>
<feature type="non-terminal residue" evidence="1">
    <location>
        <position position="43"/>
    </location>
</feature>
<name>X1JE88_9ZZZZ</name>
<protein>
    <submittedName>
        <fullName evidence="1">Uncharacterized protein</fullName>
    </submittedName>
</protein>
<evidence type="ECO:0000313" key="1">
    <source>
        <dbReference type="EMBL" id="GAH68068.1"/>
    </source>
</evidence>
<sequence length="43" mass="5056">MSDLKKKFIIMHLDDNCATALIDISKDTELRSNEFFIRINQNI</sequence>
<dbReference type="EMBL" id="BARU01032176">
    <property type="protein sequence ID" value="GAH68068.1"/>
    <property type="molecule type" value="Genomic_DNA"/>
</dbReference>
<comment type="caution">
    <text evidence="1">The sequence shown here is derived from an EMBL/GenBank/DDBJ whole genome shotgun (WGS) entry which is preliminary data.</text>
</comment>